<evidence type="ECO:0000313" key="4">
    <source>
        <dbReference type="RefSeq" id="XP_010491012.1"/>
    </source>
</evidence>
<organism evidence="1 2">
    <name type="scientific">Camelina sativa</name>
    <name type="common">False flax</name>
    <name type="synonym">Myagrum sativum</name>
    <dbReference type="NCBI Taxonomy" id="90675"/>
    <lineage>
        <taxon>Eukaryota</taxon>
        <taxon>Viridiplantae</taxon>
        <taxon>Streptophyta</taxon>
        <taxon>Embryophyta</taxon>
        <taxon>Tracheophyta</taxon>
        <taxon>Spermatophyta</taxon>
        <taxon>Magnoliopsida</taxon>
        <taxon>eudicotyledons</taxon>
        <taxon>Gunneridae</taxon>
        <taxon>Pentapetalae</taxon>
        <taxon>rosids</taxon>
        <taxon>malvids</taxon>
        <taxon>Brassicales</taxon>
        <taxon>Brassicaceae</taxon>
        <taxon>Camelineae</taxon>
        <taxon>Camelina</taxon>
    </lineage>
</organism>
<protein>
    <submittedName>
        <fullName evidence="2 3">Uncharacterized protein LOC104768667</fullName>
    </submittedName>
</protein>
<accession>A0ABM0XTY4</accession>
<dbReference type="Proteomes" id="UP000694864">
    <property type="component" value="Chromosome 3"/>
</dbReference>
<dbReference type="InterPro" id="IPR024768">
    <property type="entry name" value="Marf1"/>
</dbReference>
<dbReference type="CDD" id="cd10910">
    <property type="entry name" value="PIN_limkain_b1_N_like"/>
    <property type="match status" value="1"/>
</dbReference>
<evidence type="ECO:0000313" key="3">
    <source>
        <dbReference type="RefSeq" id="XP_010491006.1"/>
    </source>
</evidence>
<dbReference type="GeneID" id="104768667"/>
<dbReference type="RefSeq" id="XP_010490997.1">
    <property type="nucleotide sequence ID" value="XM_010492695.2"/>
</dbReference>
<dbReference type="PANTHER" id="PTHR14379:SF19">
    <property type="entry name" value="ENDONUCLEASE OR GLYCOSYL HYDROLASE-RELATED"/>
    <property type="match status" value="1"/>
</dbReference>
<gene>
    <name evidence="2 3 4" type="primary">LOC104768667</name>
</gene>
<sequence length="329" mass="36596">MLTDKNPPPANIMVISDPRTFPCFYGLLEAQGYNILQPFPYDSLHSFFHPDSCALEAVESAWWKCFICPHDPPAQGSDNFTTHLAREEHHQMQFPEVLRTNVVGLPMAPLVSHPPIATTLVSDHPPMNIRLQYIFGPLRDSHDLKAVTVVFWDINMCPIPSGVDARWVGPRIKQFLEKSGYSGPLTITAVGALKDVPNGILGELFSSRISLDNVAYGSSSIEDLIFQFQDMNPPPANIMVISDPTIFPSEDSGWLQSSGYNLIQPYPYDSLQSFLPTDSGELDCMEVGESASWVCSVCRSPPGQVFENFTTHLSSQVHERKTLGCRPRN</sequence>
<dbReference type="RefSeq" id="XP_010491012.1">
    <property type="nucleotide sequence ID" value="XM_010492710.2"/>
</dbReference>
<keyword evidence="1" id="KW-1185">Reference proteome</keyword>
<reference evidence="2 3" key="3">
    <citation type="submission" date="2025-05" db="UniProtKB">
        <authorList>
            <consortium name="RefSeq"/>
        </authorList>
    </citation>
    <scope>IDENTIFICATION</scope>
    <source>
        <tissue evidence="2 3">Leaf</tissue>
    </source>
</reference>
<dbReference type="PANTHER" id="PTHR14379">
    <property type="entry name" value="LIMKAIN B LKAP"/>
    <property type="match status" value="1"/>
</dbReference>
<evidence type="ECO:0000313" key="1">
    <source>
        <dbReference type="Proteomes" id="UP000694864"/>
    </source>
</evidence>
<evidence type="ECO:0000313" key="2">
    <source>
        <dbReference type="RefSeq" id="XP_010490997.1"/>
    </source>
</evidence>
<proteinExistence type="predicted"/>
<name>A0ABM0XTY4_CAMSA</name>
<reference evidence="1" key="2">
    <citation type="journal article" date="2014" name="Nat. Commun.">
        <title>The emerging biofuel crop Camelina sativa retains a highly undifferentiated hexaploid genome structure.</title>
        <authorList>
            <person name="Kagale S."/>
            <person name="Koh C."/>
            <person name="Nixon J."/>
            <person name="Bollina V."/>
            <person name="Clarke W.E."/>
            <person name="Tuteja R."/>
            <person name="Spillane C."/>
            <person name="Robinson S.J."/>
            <person name="Links M.G."/>
            <person name="Clarke C."/>
            <person name="Higgins E.E."/>
            <person name="Huebert T."/>
            <person name="Sharpe A.G."/>
            <person name="Parkin I.A."/>
        </authorList>
    </citation>
    <scope>NUCLEOTIDE SEQUENCE [LARGE SCALE GENOMIC DNA]</scope>
    <source>
        <strain evidence="1">r\DH55</strain>
    </source>
</reference>
<reference evidence="1" key="1">
    <citation type="journal article" date="1997" name="Nucleic Acids Res.">
        <title>tRNAscan-SE: a program for improved detection of transfer RNA genes in genomic sequence.</title>
        <authorList>
            <person name="Lowe T.M."/>
            <person name="Eddy S.R."/>
        </authorList>
    </citation>
    <scope>NUCLEOTIDE SEQUENCE [LARGE SCALE GENOMIC DNA]</scope>
    <source>
        <strain evidence="1">r\DH55</strain>
    </source>
</reference>
<dbReference type="RefSeq" id="XP_010491006.1">
    <property type="nucleotide sequence ID" value="XM_010492704.2"/>
</dbReference>